<protein>
    <recommendedName>
        <fullName evidence="4">F-box domain-containing protein</fullName>
    </recommendedName>
</protein>
<evidence type="ECO:0000313" key="2">
    <source>
        <dbReference type="EMBL" id="KAE9407998.1"/>
    </source>
</evidence>
<sequence>MHDSSSVVVFIFPLMSSLAELPEELITTIVHSLSSDKQSLLNLCLAGNHILLAIARPLTWREVTFHVDLDEWISFDDIDWWTTRSIFHFTADQKRAKSVISPRIKFSGIYNYGQPIIGLLQESLKKLTNLNHAYLSFFEVFSTDGTPSLLEVVLQSLPSLKSVYVDGYGAGEEPIAPIELPPLKSLVTSYCSPNVAELWASARNLEVMELCGGYGARYYWENIHKLHSSRSFMGYDGETMGTGYILNEGLLHAGYFNHLRRLHIVSELDENEECLDIAHIVEFSTLCPNSLTSLEELILELPFTIPEYEVVLDGMTVPGLRRLMVKLQDTAFGYIETIFTSPRRTWERLTSLEEFWLPLEGLREAEVGIICLALSHLKNLKCLYFEENREYYADVDHMAEGVTMHLGAHLPQLDGVYWNYYSFKVLRDQEGMVKSVIKQEYQKPKWQTFSPTTAA</sequence>
<keyword evidence="1" id="KW-0732">Signal</keyword>
<reference evidence="2" key="1">
    <citation type="journal article" date="2019" name="Environ. Microbiol.">
        <title>Fungal ecological strategies reflected in gene transcription - a case study of two litter decomposers.</title>
        <authorList>
            <person name="Barbi F."/>
            <person name="Kohler A."/>
            <person name="Barry K."/>
            <person name="Baskaran P."/>
            <person name="Daum C."/>
            <person name="Fauchery L."/>
            <person name="Ihrmark K."/>
            <person name="Kuo A."/>
            <person name="LaButti K."/>
            <person name="Lipzen A."/>
            <person name="Morin E."/>
            <person name="Grigoriev I.V."/>
            <person name="Henrissat B."/>
            <person name="Lindahl B."/>
            <person name="Martin F."/>
        </authorList>
    </citation>
    <scope>NUCLEOTIDE SEQUENCE</scope>
    <source>
        <strain evidence="2">JB14</strain>
    </source>
</reference>
<dbReference type="InterPro" id="IPR032675">
    <property type="entry name" value="LRR_dom_sf"/>
</dbReference>
<dbReference type="Proteomes" id="UP000799118">
    <property type="component" value="Unassembled WGS sequence"/>
</dbReference>
<name>A0A6A4IFE2_9AGAR</name>
<feature type="signal peptide" evidence="1">
    <location>
        <begin position="1"/>
        <end position="19"/>
    </location>
</feature>
<accession>A0A6A4IFE2</accession>
<dbReference type="AlphaFoldDB" id="A0A6A4IFE2"/>
<feature type="chain" id="PRO_5025673033" description="F-box domain-containing protein" evidence="1">
    <location>
        <begin position="20"/>
        <end position="455"/>
    </location>
</feature>
<proteinExistence type="predicted"/>
<dbReference type="EMBL" id="ML769393">
    <property type="protein sequence ID" value="KAE9407998.1"/>
    <property type="molecule type" value="Genomic_DNA"/>
</dbReference>
<evidence type="ECO:0000313" key="3">
    <source>
        <dbReference type="Proteomes" id="UP000799118"/>
    </source>
</evidence>
<evidence type="ECO:0000256" key="1">
    <source>
        <dbReference type="SAM" id="SignalP"/>
    </source>
</evidence>
<organism evidence="2 3">
    <name type="scientific">Gymnopus androsaceus JB14</name>
    <dbReference type="NCBI Taxonomy" id="1447944"/>
    <lineage>
        <taxon>Eukaryota</taxon>
        <taxon>Fungi</taxon>
        <taxon>Dikarya</taxon>
        <taxon>Basidiomycota</taxon>
        <taxon>Agaricomycotina</taxon>
        <taxon>Agaricomycetes</taxon>
        <taxon>Agaricomycetidae</taxon>
        <taxon>Agaricales</taxon>
        <taxon>Marasmiineae</taxon>
        <taxon>Omphalotaceae</taxon>
        <taxon>Gymnopus</taxon>
    </lineage>
</organism>
<evidence type="ECO:0008006" key="4">
    <source>
        <dbReference type="Google" id="ProtNLM"/>
    </source>
</evidence>
<dbReference type="Gene3D" id="3.80.10.10">
    <property type="entry name" value="Ribonuclease Inhibitor"/>
    <property type="match status" value="1"/>
</dbReference>
<dbReference type="SUPFAM" id="SSF52047">
    <property type="entry name" value="RNI-like"/>
    <property type="match status" value="1"/>
</dbReference>
<dbReference type="OrthoDB" id="2920796at2759"/>
<gene>
    <name evidence="2" type="ORF">BT96DRAFT_1013872</name>
</gene>
<keyword evidence="3" id="KW-1185">Reference proteome</keyword>